<name>A0A2Z4IND1_9BACT</name>
<evidence type="ECO:0000313" key="2">
    <source>
        <dbReference type="EMBL" id="AWW32096.1"/>
    </source>
</evidence>
<evidence type="ECO:0000313" key="3">
    <source>
        <dbReference type="Proteomes" id="UP000248688"/>
    </source>
</evidence>
<keyword evidence="1" id="KW-0812">Transmembrane</keyword>
<gene>
    <name evidence="2" type="ORF">DN752_19225</name>
</gene>
<proteinExistence type="predicted"/>
<protein>
    <submittedName>
        <fullName evidence="2">Uncharacterized protein</fullName>
    </submittedName>
</protein>
<dbReference type="EMBL" id="CP030041">
    <property type="protein sequence ID" value="AWW32096.1"/>
    <property type="molecule type" value="Genomic_DNA"/>
</dbReference>
<organism evidence="2 3">
    <name type="scientific">Echinicola strongylocentroti</name>
    <dbReference type="NCBI Taxonomy" id="1795355"/>
    <lineage>
        <taxon>Bacteria</taxon>
        <taxon>Pseudomonadati</taxon>
        <taxon>Bacteroidota</taxon>
        <taxon>Cytophagia</taxon>
        <taxon>Cytophagales</taxon>
        <taxon>Cyclobacteriaceae</taxon>
        <taxon>Echinicola</taxon>
    </lineage>
</organism>
<keyword evidence="1" id="KW-1133">Transmembrane helix</keyword>
<keyword evidence="3" id="KW-1185">Reference proteome</keyword>
<evidence type="ECO:0000256" key="1">
    <source>
        <dbReference type="SAM" id="Phobius"/>
    </source>
</evidence>
<feature type="transmembrane region" description="Helical" evidence="1">
    <location>
        <begin position="6"/>
        <end position="25"/>
    </location>
</feature>
<sequence length="66" mass="7883">MVISDLYPIFPYPIFLFITVFMANYNLVLPCNKQKYCALKWFNEVNKDTNIYQQLSPMIKKKLTND</sequence>
<accession>A0A2Z4IND1</accession>
<dbReference type="KEGG" id="est:DN752_19225"/>
<reference evidence="2 3" key="1">
    <citation type="submission" date="2018-06" db="EMBL/GenBank/DDBJ databases">
        <title>Echinicola strongylocentroti sp. nov., isolated from a sea urchin Strongylocentrotus intermedius.</title>
        <authorList>
            <person name="Bae S.S."/>
        </authorList>
    </citation>
    <scope>NUCLEOTIDE SEQUENCE [LARGE SCALE GENOMIC DNA]</scope>
    <source>
        <strain evidence="2 3">MEBiC08714</strain>
    </source>
</reference>
<keyword evidence="1" id="KW-0472">Membrane</keyword>
<dbReference type="Proteomes" id="UP000248688">
    <property type="component" value="Chromosome"/>
</dbReference>
<dbReference type="AlphaFoldDB" id="A0A2Z4IND1"/>